<keyword evidence="1" id="KW-0812">Transmembrane</keyword>
<protein>
    <recommendedName>
        <fullName evidence="4">Transmembrane protein</fullName>
    </recommendedName>
</protein>
<feature type="transmembrane region" description="Helical" evidence="1">
    <location>
        <begin position="58"/>
        <end position="80"/>
    </location>
</feature>
<gene>
    <name evidence="2" type="ORF">DD559_13295</name>
</gene>
<organism evidence="2 3">
    <name type="scientific">Sphingomonas pokkalii</name>
    <dbReference type="NCBI Taxonomy" id="2175090"/>
    <lineage>
        <taxon>Bacteria</taxon>
        <taxon>Pseudomonadati</taxon>
        <taxon>Pseudomonadota</taxon>
        <taxon>Alphaproteobacteria</taxon>
        <taxon>Sphingomonadales</taxon>
        <taxon>Sphingomonadaceae</taxon>
        <taxon>Sphingomonas</taxon>
    </lineage>
</organism>
<name>A0A2U0SFN7_9SPHN</name>
<dbReference type="AlphaFoldDB" id="A0A2U0SFN7"/>
<dbReference type="EMBL" id="QENQ01000001">
    <property type="protein sequence ID" value="PVX30186.1"/>
    <property type="molecule type" value="Genomic_DNA"/>
</dbReference>
<evidence type="ECO:0000313" key="3">
    <source>
        <dbReference type="Proteomes" id="UP000245890"/>
    </source>
</evidence>
<dbReference type="RefSeq" id="WP_116469599.1">
    <property type="nucleotide sequence ID" value="NZ_QENQ01000001.1"/>
</dbReference>
<evidence type="ECO:0008006" key="4">
    <source>
        <dbReference type="Google" id="ProtNLM"/>
    </source>
</evidence>
<feature type="transmembrane region" description="Helical" evidence="1">
    <location>
        <begin position="30"/>
        <end position="51"/>
    </location>
</feature>
<feature type="transmembrane region" description="Helical" evidence="1">
    <location>
        <begin position="100"/>
        <end position="125"/>
    </location>
</feature>
<keyword evidence="3" id="KW-1185">Reference proteome</keyword>
<proteinExistence type="predicted"/>
<keyword evidence="1" id="KW-1133">Transmembrane helix</keyword>
<keyword evidence="1" id="KW-0472">Membrane</keyword>
<dbReference type="Proteomes" id="UP000245890">
    <property type="component" value="Unassembled WGS sequence"/>
</dbReference>
<comment type="caution">
    <text evidence="2">The sequence shown here is derived from an EMBL/GenBank/DDBJ whole genome shotgun (WGS) entry which is preliminary data.</text>
</comment>
<evidence type="ECO:0000256" key="1">
    <source>
        <dbReference type="SAM" id="Phobius"/>
    </source>
</evidence>
<sequence length="170" mass="18447">MTNRFIATLDDLSRRTGIPALAEGKPRRRLLRWTPVVALALAIPGLGIEFLSTARPAYLGHALLTCSFVIATFCPLFGPLKPLGTAENVDEWDRDLRRRAFLVGFAAMGFTGLALFCGITAVAALGNWSASDMSFRAMGCAFFLMTLYGAVPTLYASWATRPLDPAEEEA</sequence>
<evidence type="ECO:0000313" key="2">
    <source>
        <dbReference type="EMBL" id="PVX30186.1"/>
    </source>
</evidence>
<accession>A0A2U0SFN7</accession>
<feature type="transmembrane region" description="Helical" evidence="1">
    <location>
        <begin position="137"/>
        <end position="158"/>
    </location>
</feature>
<dbReference type="OrthoDB" id="7561973at2"/>
<reference evidence="2 3" key="1">
    <citation type="submission" date="2018-05" db="EMBL/GenBank/DDBJ databases">
        <title>Description of Sphingomonas pokkalii sp nov, isolated from the rhizosphere of saline tolerant pokkali rice and its draft genome analysis.</title>
        <authorList>
            <person name="Menon R."/>
            <person name="Kumari S."/>
            <person name="Rameshkumar N."/>
        </authorList>
    </citation>
    <scope>NUCLEOTIDE SEQUENCE [LARGE SCALE GENOMIC DNA]</scope>
    <source>
        <strain evidence="2 3">L3B27</strain>
    </source>
</reference>